<dbReference type="PANTHER" id="PTHR33514">
    <property type="entry name" value="PROTEIN ABCI12, CHLOROPLASTIC"/>
    <property type="match status" value="1"/>
</dbReference>
<keyword evidence="3 6" id="KW-0812">Transmembrane</keyword>
<reference evidence="7 8" key="1">
    <citation type="journal article" date="2017" name="Int. J. Syst. Evol. Microbiol.">
        <title>Gemmobacter straminiformis sp. nov., isolated from an artificial fountain.</title>
        <authorList>
            <person name="Kang J.Y."/>
            <person name="Kim M.J."/>
            <person name="Chun J."/>
            <person name="Son K.P."/>
            <person name="Jahng K.Y."/>
        </authorList>
    </citation>
    <scope>NUCLEOTIDE SEQUENCE [LARGE SCALE GENOMIC DNA]</scope>
    <source>
        <strain evidence="7 8">CAM-8</strain>
    </source>
</reference>
<accession>A0A842I3T9</accession>
<evidence type="ECO:0000256" key="3">
    <source>
        <dbReference type="ARBA" id="ARBA00022692"/>
    </source>
</evidence>
<feature type="transmembrane region" description="Helical" evidence="6">
    <location>
        <begin position="88"/>
        <end position="110"/>
    </location>
</feature>
<comment type="similarity">
    <text evidence="2">Belongs to the CbiQ family.</text>
</comment>
<dbReference type="CDD" id="cd16914">
    <property type="entry name" value="EcfT"/>
    <property type="match status" value="1"/>
</dbReference>
<evidence type="ECO:0000313" key="8">
    <source>
        <dbReference type="Proteomes" id="UP000555411"/>
    </source>
</evidence>
<dbReference type="EMBL" id="JACLQD010000001">
    <property type="protein sequence ID" value="MBC2834346.1"/>
    <property type="molecule type" value="Genomic_DNA"/>
</dbReference>
<dbReference type="PANTHER" id="PTHR33514:SF13">
    <property type="entry name" value="PROTEIN ABCI12, CHLOROPLASTIC"/>
    <property type="match status" value="1"/>
</dbReference>
<evidence type="ECO:0000256" key="6">
    <source>
        <dbReference type="SAM" id="Phobius"/>
    </source>
</evidence>
<comment type="caution">
    <text evidence="7">The sequence shown here is derived from an EMBL/GenBank/DDBJ whole genome shotgun (WGS) entry which is preliminary data.</text>
</comment>
<gene>
    <name evidence="7" type="ORF">H7F16_02430</name>
</gene>
<dbReference type="RefSeq" id="WP_185795956.1">
    <property type="nucleotide sequence ID" value="NZ_JACLQD010000001.1"/>
</dbReference>
<name>A0A842I3T9_9RHOB</name>
<keyword evidence="4 6" id="KW-1133">Transmembrane helix</keyword>
<keyword evidence="8" id="KW-1185">Reference proteome</keyword>
<evidence type="ECO:0000256" key="5">
    <source>
        <dbReference type="ARBA" id="ARBA00023136"/>
    </source>
</evidence>
<organism evidence="7 8">
    <name type="scientific">Paragemmobacter straminiformis</name>
    <dbReference type="NCBI Taxonomy" id="2045119"/>
    <lineage>
        <taxon>Bacteria</taxon>
        <taxon>Pseudomonadati</taxon>
        <taxon>Pseudomonadota</taxon>
        <taxon>Alphaproteobacteria</taxon>
        <taxon>Rhodobacterales</taxon>
        <taxon>Paracoccaceae</taxon>
        <taxon>Paragemmobacter</taxon>
    </lineage>
</organism>
<dbReference type="GO" id="GO:0005886">
    <property type="term" value="C:plasma membrane"/>
    <property type="evidence" value="ECO:0007669"/>
    <property type="project" value="UniProtKB-ARBA"/>
</dbReference>
<evidence type="ECO:0000313" key="7">
    <source>
        <dbReference type="EMBL" id="MBC2834346.1"/>
    </source>
</evidence>
<dbReference type="InterPro" id="IPR003339">
    <property type="entry name" value="ABC/ECF_trnsptr_transmembrane"/>
</dbReference>
<dbReference type="Pfam" id="PF02361">
    <property type="entry name" value="CbiQ"/>
    <property type="match status" value="1"/>
</dbReference>
<feature type="transmembrane region" description="Helical" evidence="6">
    <location>
        <begin position="63"/>
        <end position="82"/>
    </location>
</feature>
<evidence type="ECO:0000256" key="4">
    <source>
        <dbReference type="ARBA" id="ARBA00022989"/>
    </source>
</evidence>
<comment type="subcellular location">
    <subcellularLocation>
        <location evidence="1">Membrane</location>
        <topology evidence="1">Multi-pass membrane protein</topology>
    </subcellularLocation>
</comment>
<dbReference type="Proteomes" id="UP000555411">
    <property type="component" value="Unassembled WGS sequence"/>
</dbReference>
<feature type="transmembrane region" description="Helical" evidence="6">
    <location>
        <begin position="38"/>
        <end position="56"/>
    </location>
</feature>
<evidence type="ECO:0000256" key="1">
    <source>
        <dbReference type="ARBA" id="ARBA00004141"/>
    </source>
</evidence>
<keyword evidence="5 6" id="KW-0472">Membrane</keyword>
<proteinExistence type="inferred from homology"/>
<dbReference type="AlphaFoldDB" id="A0A842I3T9"/>
<sequence>MLTLTSPVETPLHRLPAGAKLAGLCLATVVLFRLDSPVPLGACLAMLAVLHLALGLRFASTALRLLVPLWPFVLVIAFWHLWLGEPAAGATILLRLVTAVAAANLVTMTTRLSDMVTVIEKIAAPLRRIGLSPRSLALAIALAIRFLPVLSQRMGQISEALRARSPRRAGYRVLIPACLAALDDAEHVAEALRARGGAG</sequence>
<protein>
    <submittedName>
        <fullName evidence="7">Energy-coupling factor transporter transmembrane protein EcfT</fullName>
    </submittedName>
</protein>
<evidence type="ECO:0000256" key="2">
    <source>
        <dbReference type="ARBA" id="ARBA00008564"/>
    </source>
</evidence>